<dbReference type="Pfam" id="PF07702">
    <property type="entry name" value="UTRA"/>
    <property type="match status" value="1"/>
</dbReference>
<dbReference type="PANTHER" id="PTHR44846:SF1">
    <property type="entry name" value="MANNOSYL-D-GLYCERATE TRANSPORT_METABOLISM SYSTEM REPRESSOR MNGR-RELATED"/>
    <property type="match status" value="1"/>
</dbReference>
<dbReference type="CDD" id="cd07377">
    <property type="entry name" value="WHTH_GntR"/>
    <property type="match status" value="1"/>
</dbReference>
<dbReference type="InterPro" id="IPR036390">
    <property type="entry name" value="WH_DNA-bd_sf"/>
</dbReference>
<keyword evidence="2" id="KW-0238">DNA-binding</keyword>
<dbReference type="PROSITE" id="PS50949">
    <property type="entry name" value="HTH_GNTR"/>
    <property type="match status" value="1"/>
</dbReference>
<feature type="domain" description="HTH gntR-type" evidence="4">
    <location>
        <begin position="18"/>
        <end position="86"/>
    </location>
</feature>
<gene>
    <name evidence="5" type="ORF">IPN75_19555</name>
</gene>
<dbReference type="SUPFAM" id="SSF46785">
    <property type="entry name" value="Winged helix' DNA-binding domain"/>
    <property type="match status" value="1"/>
</dbReference>
<organism evidence="5 6">
    <name type="scientific">Candidatus Dechloromonas phosphorivorans</name>
    <dbReference type="NCBI Taxonomy" id="2899244"/>
    <lineage>
        <taxon>Bacteria</taxon>
        <taxon>Pseudomonadati</taxon>
        <taxon>Pseudomonadota</taxon>
        <taxon>Betaproteobacteria</taxon>
        <taxon>Rhodocyclales</taxon>
        <taxon>Azonexaceae</taxon>
        <taxon>Dechloromonas</taxon>
    </lineage>
</organism>
<dbReference type="SUPFAM" id="SSF64288">
    <property type="entry name" value="Chorismate lyase-like"/>
    <property type="match status" value="1"/>
</dbReference>
<dbReference type="Proteomes" id="UP000808146">
    <property type="component" value="Unassembled WGS sequence"/>
</dbReference>
<accession>A0A9D7LU92</accession>
<reference evidence="5" key="1">
    <citation type="submission" date="2020-10" db="EMBL/GenBank/DDBJ databases">
        <title>Connecting structure to function with the recovery of over 1000 high-quality activated sludge metagenome-assembled genomes encoding full-length rRNA genes using long-read sequencing.</title>
        <authorList>
            <person name="Singleton C.M."/>
            <person name="Petriglieri F."/>
            <person name="Kristensen J.M."/>
            <person name="Kirkegaard R.H."/>
            <person name="Michaelsen T.Y."/>
            <person name="Andersen M.H."/>
            <person name="Karst S.M."/>
            <person name="Dueholm M.S."/>
            <person name="Nielsen P.H."/>
            <person name="Albertsen M."/>
        </authorList>
    </citation>
    <scope>NUCLEOTIDE SEQUENCE</scope>
    <source>
        <strain evidence="5">OdNE_18-Q3-R46-58_BAT3C.305</strain>
    </source>
</reference>
<dbReference type="PANTHER" id="PTHR44846">
    <property type="entry name" value="MANNOSYL-D-GLYCERATE TRANSPORT/METABOLISM SYSTEM REPRESSOR MNGR-RELATED"/>
    <property type="match status" value="1"/>
</dbReference>
<dbReference type="InterPro" id="IPR036388">
    <property type="entry name" value="WH-like_DNA-bd_sf"/>
</dbReference>
<evidence type="ECO:0000256" key="3">
    <source>
        <dbReference type="ARBA" id="ARBA00023163"/>
    </source>
</evidence>
<dbReference type="AlphaFoldDB" id="A0A9D7LU92"/>
<proteinExistence type="predicted"/>
<dbReference type="Gene3D" id="3.40.1410.10">
    <property type="entry name" value="Chorismate lyase-like"/>
    <property type="match status" value="1"/>
</dbReference>
<name>A0A9D7LU92_9RHOO</name>
<dbReference type="Pfam" id="PF00392">
    <property type="entry name" value="GntR"/>
    <property type="match status" value="1"/>
</dbReference>
<dbReference type="InterPro" id="IPR050679">
    <property type="entry name" value="Bact_HTH_transcr_reg"/>
</dbReference>
<evidence type="ECO:0000256" key="1">
    <source>
        <dbReference type="ARBA" id="ARBA00023015"/>
    </source>
</evidence>
<sequence>MNRDSSRSSFRIAAPTFSPLYRQIKEFMIRSLEAGEWHPGDAIPSEGELAARFNVSQGTVRKAIDEMAAENLLVRRQGKGTFVASHDDPRSFFRFLRLVPDDGSHPHAVSFPLSCATREAGEDAAAALGIAAGDLVVYVERLLRFNGETVVFDQIHLVTELFAGLTLESLSGGDRSLYSLFENDYGVRMIHAAEHLRAVAADPYSAGLLGVQPGVPLLLVERTAYTYGNKPVEWRRGLYRTDRQHYRNDLG</sequence>
<keyword evidence="1" id="KW-0805">Transcription regulation</keyword>
<dbReference type="GO" id="GO:0003677">
    <property type="term" value="F:DNA binding"/>
    <property type="evidence" value="ECO:0007669"/>
    <property type="project" value="UniProtKB-KW"/>
</dbReference>
<comment type="caution">
    <text evidence="5">The sequence shown here is derived from an EMBL/GenBank/DDBJ whole genome shotgun (WGS) entry which is preliminary data.</text>
</comment>
<evidence type="ECO:0000259" key="4">
    <source>
        <dbReference type="PROSITE" id="PS50949"/>
    </source>
</evidence>
<evidence type="ECO:0000313" key="6">
    <source>
        <dbReference type="Proteomes" id="UP000808146"/>
    </source>
</evidence>
<evidence type="ECO:0000256" key="2">
    <source>
        <dbReference type="ARBA" id="ARBA00023125"/>
    </source>
</evidence>
<protein>
    <submittedName>
        <fullName evidence="5">GntR family transcriptional regulator</fullName>
    </submittedName>
</protein>
<dbReference type="GO" id="GO:0045892">
    <property type="term" value="P:negative regulation of DNA-templated transcription"/>
    <property type="evidence" value="ECO:0007669"/>
    <property type="project" value="TreeGrafter"/>
</dbReference>
<dbReference type="SMART" id="SM00345">
    <property type="entry name" value="HTH_GNTR"/>
    <property type="match status" value="1"/>
</dbReference>
<dbReference type="GO" id="GO:0003700">
    <property type="term" value="F:DNA-binding transcription factor activity"/>
    <property type="evidence" value="ECO:0007669"/>
    <property type="project" value="InterPro"/>
</dbReference>
<dbReference type="InterPro" id="IPR028978">
    <property type="entry name" value="Chorismate_lyase_/UTRA_dom_sf"/>
</dbReference>
<dbReference type="InterPro" id="IPR011663">
    <property type="entry name" value="UTRA"/>
</dbReference>
<dbReference type="EMBL" id="JADKBR010000028">
    <property type="protein sequence ID" value="MBK8892388.1"/>
    <property type="molecule type" value="Genomic_DNA"/>
</dbReference>
<dbReference type="SMART" id="SM00866">
    <property type="entry name" value="UTRA"/>
    <property type="match status" value="1"/>
</dbReference>
<dbReference type="Gene3D" id="1.10.10.10">
    <property type="entry name" value="Winged helix-like DNA-binding domain superfamily/Winged helix DNA-binding domain"/>
    <property type="match status" value="1"/>
</dbReference>
<keyword evidence="3" id="KW-0804">Transcription</keyword>
<evidence type="ECO:0000313" key="5">
    <source>
        <dbReference type="EMBL" id="MBK8892388.1"/>
    </source>
</evidence>
<dbReference type="FunFam" id="1.10.10.10:FF:000079">
    <property type="entry name" value="GntR family transcriptional regulator"/>
    <property type="match status" value="1"/>
</dbReference>
<dbReference type="PRINTS" id="PR00035">
    <property type="entry name" value="HTHGNTR"/>
</dbReference>
<dbReference type="InterPro" id="IPR000524">
    <property type="entry name" value="Tscrpt_reg_HTH_GntR"/>
</dbReference>